<dbReference type="GO" id="GO:0006269">
    <property type="term" value="P:DNA replication, synthesis of primer"/>
    <property type="evidence" value="ECO:0007669"/>
    <property type="project" value="TreeGrafter"/>
</dbReference>
<dbReference type="InterPro" id="IPR050219">
    <property type="entry name" value="DnaG_primase"/>
</dbReference>
<dbReference type="EMBL" id="CP013345">
    <property type="protein sequence ID" value="AMU92863.1"/>
    <property type="molecule type" value="Genomic_DNA"/>
</dbReference>
<dbReference type="PROSITE" id="PS50880">
    <property type="entry name" value="TOPRIM"/>
    <property type="match status" value="1"/>
</dbReference>
<sequence>MVSDSDAGSPASDEHGSTSAARIAEVREAVAAAADWFTAQFHADAGEQARSYARERGIGPDMLAAFGIGYAPAARGSLRRALARFGDERLIEAGLLISVDDKEPYDRFRDRLMIPICDPLGRVIAFGGRVLGDGEPKYLNSPETPLFDKGGTLFNLHRARGAARTSGVLVVVEGYLDVIALAQAEVDQAVAPLGTALTEAQIAALWETVETPVLCFDGDAAGQRAAMRAATRALPMLRKGRSLYFATLPPGQDPDDLVRASGVEAFAKLVRSAETLADRIWRTEVDAKPLDIPEARAGLRQRLGEHAASIRDSALRQSYRKEFERRCDALFRGGYIRTDAGRARYSPSADLSDQDKMRRGPGQAIIAAILHGLVRFPDIARNERGTVAMLPITDPELAAFRDRVLTAITAGRALPVPDFRSTLAFSFTRDDPNGSEDLRKALSTFGVSDD</sequence>
<geneLocation type="plasmid" evidence="3 4">
    <name>unnamed1</name>
</geneLocation>
<evidence type="ECO:0000259" key="2">
    <source>
        <dbReference type="PROSITE" id="PS50880"/>
    </source>
</evidence>
<dbReference type="SUPFAM" id="SSF56731">
    <property type="entry name" value="DNA primase core"/>
    <property type="match status" value="1"/>
</dbReference>
<keyword evidence="4" id="KW-1185">Reference proteome</keyword>
<feature type="domain" description="Toprim" evidence="2">
    <location>
        <begin position="167"/>
        <end position="249"/>
    </location>
</feature>
<dbReference type="Pfam" id="PF13155">
    <property type="entry name" value="Toprim_2"/>
    <property type="match status" value="1"/>
</dbReference>
<dbReference type="CDD" id="cd03364">
    <property type="entry name" value="TOPRIM_DnaG_primases"/>
    <property type="match status" value="1"/>
</dbReference>
<dbReference type="InterPro" id="IPR006171">
    <property type="entry name" value="TOPRIM_dom"/>
</dbReference>
<evidence type="ECO:0000313" key="3">
    <source>
        <dbReference type="EMBL" id="AMU92863.1"/>
    </source>
</evidence>
<reference evidence="3 4" key="2">
    <citation type="journal article" date="2016" name="Genome Announc.">
        <title>Complete Genome Sequence of Sphingopyxis macrogoltabida Strain 203N (NBRC 111659), a Polyethylene Glycol Degrader.</title>
        <authorList>
            <person name="Ohtsubo Y."/>
            <person name="Nonoyama S."/>
            <person name="Nagata Y."/>
            <person name="Numata M."/>
            <person name="Tsuchikane K."/>
            <person name="Hosoyama A."/>
            <person name="Yamazoe A."/>
            <person name="Tsuda M."/>
            <person name="Fujita N."/>
            <person name="Kawai F."/>
        </authorList>
    </citation>
    <scope>NUCLEOTIDE SEQUENCE [LARGE SCALE GENOMIC DNA]</scope>
    <source>
        <strain evidence="3 4">203N</strain>
    </source>
</reference>
<dbReference type="InterPro" id="IPR034151">
    <property type="entry name" value="TOPRIM_DnaG_bac"/>
</dbReference>
<protein>
    <recommendedName>
        <fullName evidence="2">Toprim domain-containing protein</fullName>
    </recommendedName>
</protein>
<dbReference type="InterPro" id="IPR037068">
    <property type="entry name" value="DNA_primase_core_N_sf"/>
</dbReference>
<dbReference type="FunFam" id="3.40.1360.10:FF:000002">
    <property type="entry name" value="DNA primase"/>
    <property type="match status" value="1"/>
</dbReference>
<name>A0AAC9FHR6_SPHMC</name>
<dbReference type="RefSeq" id="WP_054735371.1">
    <property type="nucleotide sequence ID" value="NZ_CP009430.1"/>
</dbReference>
<accession>A0AAC9FHR6</accession>
<dbReference type="Pfam" id="PF08275">
    <property type="entry name" value="DNAG_N"/>
    <property type="match status" value="1"/>
</dbReference>
<organism evidence="3 4">
    <name type="scientific">Sphingopyxis macrogoltabida</name>
    <name type="common">Sphingomonas macrogoltabidus</name>
    <dbReference type="NCBI Taxonomy" id="33050"/>
    <lineage>
        <taxon>Bacteria</taxon>
        <taxon>Pseudomonadati</taxon>
        <taxon>Pseudomonadota</taxon>
        <taxon>Alphaproteobacteria</taxon>
        <taxon>Sphingomonadales</taxon>
        <taxon>Sphingomonadaceae</taxon>
        <taxon>Sphingopyxis</taxon>
    </lineage>
</organism>
<dbReference type="AlphaFoldDB" id="A0AAC9FHR6"/>
<dbReference type="KEGG" id="smaz:LH19_27945"/>
<dbReference type="Proteomes" id="UP000076088">
    <property type="component" value="Plasmid unnamed1"/>
</dbReference>
<dbReference type="Gene3D" id="3.90.980.10">
    <property type="entry name" value="DNA primase, catalytic core, N-terminal domain"/>
    <property type="match status" value="1"/>
</dbReference>
<dbReference type="GO" id="GO:0005737">
    <property type="term" value="C:cytoplasm"/>
    <property type="evidence" value="ECO:0007669"/>
    <property type="project" value="TreeGrafter"/>
</dbReference>
<dbReference type="SMART" id="SM00493">
    <property type="entry name" value="TOPRIM"/>
    <property type="match status" value="1"/>
</dbReference>
<proteinExistence type="predicted"/>
<dbReference type="PANTHER" id="PTHR30313:SF2">
    <property type="entry name" value="DNA PRIMASE"/>
    <property type="match status" value="1"/>
</dbReference>
<reference evidence="4" key="1">
    <citation type="submission" date="2015-11" db="EMBL/GenBank/DDBJ databases">
        <title>Complete genome sequence of a polyethylene-glycol degrader Sphingopyxis macrogoltabida 203N (NBRC 111659).</title>
        <authorList>
            <person name="Yoshiyuki O."/>
            <person name="Shouta N."/>
            <person name="Nagata Y."/>
            <person name="Numata M."/>
            <person name="Tsuchikane K."/>
            <person name="Hosoyama A."/>
            <person name="Yamazoe A."/>
            <person name="Tsuda M."/>
            <person name="Fujita N."/>
            <person name="Kawai F."/>
        </authorList>
    </citation>
    <scope>NUCLEOTIDE SEQUENCE [LARGE SCALE GENOMIC DNA]</scope>
    <source>
        <strain evidence="4">203N</strain>
        <plasmid evidence="4">unnamed1</plasmid>
    </source>
</reference>
<feature type="region of interest" description="Disordered" evidence="1">
    <location>
        <begin position="1"/>
        <end position="20"/>
    </location>
</feature>
<evidence type="ECO:0000313" key="4">
    <source>
        <dbReference type="Proteomes" id="UP000076088"/>
    </source>
</evidence>
<dbReference type="PANTHER" id="PTHR30313">
    <property type="entry name" value="DNA PRIMASE"/>
    <property type="match status" value="1"/>
</dbReference>
<gene>
    <name evidence="3" type="ORF">ATM17_31910</name>
</gene>
<keyword evidence="3" id="KW-0614">Plasmid</keyword>
<dbReference type="InterPro" id="IPR013264">
    <property type="entry name" value="DNAG_N"/>
</dbReference>
<evidence type="ECO:0000256" key="1">
    <source>
        <dbReference type="SAM" id="MobiDB-lite"/>
    </source>
</evidence>
<dbReference type="Gene3D" id="3.40.1360.10">
    <property type="match status" value="1"/>
</dbReference>